<evidence type="ECO:0000313" key="5">
    <source>
        <dbReference type="Proteomes" id="UP000678393"/>
    </source>
</evidence>
<proteinExistence type="predicted"/>
<comment type="caution">
    <text evidence="4">The sequence shown here is derived from an EMBL/GenBank/DDBJ whole genome shotgun (WGS) entry which is preliminary data.</text>
</comment>
<dbReference type="OrthoDB" id="62364at2759"/>
<dbReference type="PANTHER" id="PTHR45971:SF1">
    <property type="entry name" value="RUBICON, ISOFORM A"/>
    <property type="match status" value="1"/>
</dbReference>
<feature type="domain" description="Rubicon Homology" evidence="3">
    <location>
        <begin position="1"/>
        <end position="81"/>
    </location>
</feature>
<evidence type="ECO:0000259" key="3">
    <source>
        <dbReference type="SMART" id="SM01175"/>
    </source>
</evidence>
<dbReference type="Proteomes" id="UP000678393">
    <property type="component" value="Unassembled WGS sequence"/>
</dbReference>
<dbReference type="InterPro" id="IPR052428">
    <property type="entry name" value="Autophagy_HostDef_Reg"/>
</dbReference>
<dbReference type="PANTHER" id="PTHR45971">
    <property type="entry name" value="PHOX (PX) DOMAIN-CONTAINING PROTEIN"/>
    <property type="match status" value="1"/>
</dbReference>
<reference evidence="4" key="1">
    <citation type="submission" date="2021-04" db="EMBL/GenBank/DDBJ databases">
        <authorList>
            <consortium name="Molecular Ecology Group"/>
        </authorList>
    </citation>
    <scope>NUCLEOTIDE SEQUENCE</scope>
</reference>
<dbReference type="AlphaFoldDB" id="A0A8S4A075"/>
<feature type="signal peptide" evidence="2">
    <location>
        <begin position="1"/>
        <end position="24"/>
    </location>
</feature>
<feature type="chain" id="PRO_5035844232" description="Rubicon Homology domain-containing protein" evidence="2">
    <location>
        <begin position="25"/>
        <end position="125"/>
    </location>
</feature>
<name>A0A8S4A075_9EUPU</name>
<feature type="compositionally biased region" description="Low complexity" evidence="1">
    <location>
        <begin position="86"/>
        <end position="95"/>
    </location>
</feature>
<evidence type="ECO:0000256" key="1">
    <source>
        <dbReference type="SAM" id="MobiDB-lite"/>
    </source>
</evidence>
<dbReference type="Pfam" id="PF13901">
    <property type="entry name" value="RH_dom"/>
    <property type="match status" value="1"/>
</dbReference>
<gene>
    <name evidence="4" type="ORF">CUNI_LOCUS20815</name>
</gene>
<organism evidence="4 5">
    <name type="scientific">Candidula unifasciata</name>
    <dbReference type="NCBI Taxonomy" id="100452"/>
    <lineage>
        <taxon>Eukaryota</taxon>
        <taxon>Metazoa</taxon>
        <taxon>Spiralia</taxon>
        <taxon>Lophotrochozoa</taxon>
        <taxon>Mollusca</taxon>
        <taxon>Gastropoda</taxon>
        <taxon>Heterobranchia</taxon>
        <taxon>Euthyneura</taxon>
        <taxon>Panpulmonata</taxon>
        <taxon>Eupulmonata</taxon>
        <taxon>Stylommatophora</taxon>
        <taxon>Helicina</taxon>
        <taxon>Helicoidea</taxon>
        <taxon>Geomitridae</taxon>
        <taxon>Candidula</taxon>
    </lineage>
</organism>
<dbReference type="GO" id="GO:1901981">
    <property type="term" value="F:phosphatidylinositol phosphate binding"/>
    <property type="evidence" value="ECO:0007669"/>
    <property type="project" value="TreeGrafter"/>
</dbReference>
<evidence type="ECO:0000313" key="4">
    <source>
        <dbReference type="EMBL" id="CAG5135257.1"/>
    </source>
</evidence>
<keyword evidence="2" id="KW-0732">Signal</keyword>
<feature type="non-terminal residue" evidence="4">
    <location>
        <position position="125"/>
    </location>
</feature>
<dbReference type="EMBL" id="CAJHNH020008112">
    <property type="protein sequence ID" value="CAG5135257.1"/>
    <property type="molecule type" value="Genomic_DNA"/>
</dbReference>
<dbReference type="SMART" id="SM01175">
    <property type="entry name" value="DUF4206"/>
    <property type="match status" value="1"/>
</dbReference>
<protein>
    <recommendedName>
        <fullName evidence="3">Rubicon Homology domain-containing protein</fullName>
    </recommendedName>
</protein>
<sequence>VRNGTMLHHLRSFISLAVAHVTDCQLCQGLGFICGMCQDQQVIFPFQLEHVIKCPVCQSCYHKECFIPGKCPKCIRLEARRRMQEEPLSPESPDSGESDESRTLIHNMDTDSSPSPLVGSADDCR</sequence>
<dbReference type="InterPro" id="IPR025258">
    <property type="entry name" value="RH_dom"/>
</dbReference>
<evidence type="ECO:0000256" key="2">
    <source>
        <dbReference type="SAM" id="SignalP"/>
    </source>
</evidence>
<keyword evidence="5" id="KW-1185">Reference proteome</keyword>
<accession>A0A8S4A075</accession>
<feature type="region of interest" description="Disordered" evidence="1">
    <location>
        <begin position="84"/>
        <end position="125"/>
    </location>
</feature>